<feature type="transmembrane region" description="Helical" evidence="1">
    <location>
        <begin position="118"/>
        <end position="140"/>
    </location>
</feature>
<dbReference type="Proteomes" id="UP000288388">
    <property type="component" value="Unassembled WGS sequence"/>
</dbReference>
<organism evidence="3 4">
    <name type="scientific">Enterococcus avium</name>
    <name type="common">Streptococcus avium</name>
    <dbReference type="NCBI Taxonomy" id="33945"/>
    <lineage>
        <taxon>Bacteria</taxon>
        <taxon>Bacillati</taxon>
        <taxon>Bacillota</taxon>
        <taxon>Bacilli</taxon>
        <taxon>Lactobacillales</taxon>
        <taxon>Enterococcaceae</taxon>
        <taxon>Enterococcus</taxon>
    </lineage>
</organism>
<feature type="transmembrane region" description="Helical" evidence="1">
    <location>
        <begin position="6"/>
        <end position="22"/>
    </location>
</feature>
<keyword evidence="1" id="KW-1133">Transmembrane helix</keyword>
<dbReference type="EMBL" id="RYZS01000001">
    <property type="protein sequence ID" value="RVU95114.1"/>
    <property type="molecule type" value="Genomic_DNA"/>
</dbReference>
<protein>
    <submittedName>
        <fullName evidence="3">GHKL domain-containing protein</fullName>
    </submittedName>
</protein>
<proteinExistence type="predicted"/>
<feature type="transmembrane region" description="Helical" evidence="1">
    <location>
        <begin position="86"/>
        <end position="106"/>
    </location>
</feature>
<dbReference type="RefSeq" id="WP_127978969.1">
    <property type="nucleotide sequence ID" value="NZ_JARPVY010000008.1"/>
</dbReference>
<dbReference type="PANTHER" id="PTHR40448">
    <property type="entry name" value="TWO-COMPONENT SENSOR HISTIDINE KINASE"/>
    <property type="match status" value="1"/>
</dbReference>
<dbReference type="Gene3D" id="3.30.565.10">
    <property type="entry name" value="Histidine kinase-like ATPase, C-terminal domain"/>
    <property type="match status" value="1"/>
</dbReference>
<feature type="transmembrane region" description="Helical" evidence="1">
    <location>
        <begin position="29"/>
        <end position="48"/>
    </location>
</feature>
<keyword evidence="1" id="KW-0812">Transmembrane</keyword>
<dbReference type="InterPro" id="IPR032834">
    <property type="entry name" value="NatK-like_C"/>
</dbReference>
<feature type="transmembrane region" description="Helical" evidence="1">
    <location>
        <begin position="185"/>
        <end position="204"/>
    </location>
</feature>
<feature type="domain" description="Sensor histidine kinase NatK-like C-terminal" evidence="2">
    <location>
        <begin position="332"/>
        <end position="430"/>
    </location>
</feature>
<reference evidence="3 4" key="1">
    <citation type="submission" date="2018-12" db="EMBL/GenBank/DDBJ databases">
        <title>A novel vanA-carrying plasmid in a clinical isolate of Enterococcus avium.</title>
        <authorList>
            <person name="Bernasconi O.J."/>
            <person name="Luzzaro F."/>
            <person name="Endimiani A."/>
        </authorList>
    </citation>
    <scope>NUCLEOTIDE SEQUENCE [LARGE SCALE GENOMIC DNA]</scope>
    <source>
        <strain evidence="3 4">LC0559/18</strain>
    </source>
</reference>
<dbReference type="Pfam" id="PF14501">
    <property type="entry name" value="HATPase_c_5"/>
    <property type="match status" value="1"/>
</dbReference>
<evidence type="ECO:0000256" key="1">
    <source>
        <dbReference type="SAM" id="Phobius"/>
    </source>
</evidence>
<name>A0A437UND8_ENTAV</name>
<comment type="caution">
    <text evidence="3">The sequence shown here is derived from an EMBL/GenBank/DDBJ whole genome shotgun (WGS) entry which is preliminary data.</text>
</comment>
<gene>
    <name evidence="3" type="ORF">EK398_09880</name>
</gene>
<dbReference type="GO" id="GO:0042802">
    <property type="term" value="F:identical protein binding"/>
    <property type="evidence" value="ECO:0007669"/>
    <property type="project" value="TreeGrafter"/>
</dbReference>
<sequence>MAEHLISNLEFFLTLIFFLILKKSFNSKVLIIFLFVLPYSALLGQLEIIGGYKLFVAVQTFVALSCYLLLLIYLVQKSRNIEDSIFTSSTIFIINYLSSGMINAYFDHTLEDNSIPQITFRIILYCFCLALSYYPIKYFFTHFKQMANQLQLFFSIVLLGFSIMTITSKYIFYGGPFLSIDKLSTISSLLIVFLMLFFISKQYFSLLEEKYKIEIQSKTYDATLLYTKEIEARYKELRKAQHDYKNLLLSIESYIFERDLDGLEDYFSRLKSSDTPSSFNKGAQLIELQNIDNLDIKGILTTKLLSLPKENFHINIEIKYSINFASRDTVLLVRAIGIILDNAIEELKAVGSGEMDVAIINFEDDIVFIISNTCRNIDVPLSRLKKEGFSTKGDNRGLGLAILSEIVDQLKGVYLETKVQDNQFTQVLTISKEG</sequence>
<evidence type="ECO:0000313" key="3">
    <source>
        <dbReference type="EMBL" id="RVU95114.1"/>
    </source>
</evidence>
<dbReference type="InterPro" id="IPR036890">
    <property type="entry name" value="HATPase_C_sf"/>
</dbReference>
<accession>A0A437UND8</accession>
<dbReference type="PANTHER" id="PTHR40448:SF1">
    <property type="entry name" value="TWO-COMPONENT SENSOR HISTIDINE KINASE"/>
    <property type="match status" value="1"/>
</dbReference>
<dbReference type="AlphaFoldDB" id="A0A437UND8"/>
<evidence type="ECO:0000259" key="2">
    <source>
        <dbReference type="Pfam" id="PF14501"/>
    </source>
</evidence>
<keyword evidence="1" id="KW-0472">Membrane</keyword>
<evidence type="ECO:0000313" key="4">
    <source>
        <dbReference type="Proteomes" id="UP000288388"/>
    </source>
</evidence>
<feature type="transmembrane region" description="Helical" evidence="1">
    <location>
        <begin position="152"/>
        <end position="173"/>
    </location>
</feature>
<dbReference type="SUPFAM" id="SSF55874">
    <property type="entry name" value="ATPase domain of HSP90 chaperone/DNA topoisomerase II/histidine kinase"/>
    <property type="match status" value="1"/>
</dbReference>
<feature type="transmembrane region" description="Helical" evidence="1">
    <location>
        <begin position="54"/>
        <end position="74"/>
    </location>
</feature>